<feature type="domain" description="Alcohol dehydrogenase-like N-terminal" evidence="5">
    <location>
        <begin position="27"/>
        <end position="84"/>
    </location>
</feature>
<accession>A0A372LD16</accession>
<dbReference type="PROSITE" id="PS00059">
    <property type="entry name" value="ADH_ZINC"/>
    <property type="match status" value="1"/>
</dbReference>
<dbReference type="AlphaFoldDB" id="A0A372LD16"/>
<dbReference type="InterPro" id="IPR002328">
    <property type="entry name" value="ADH_Zn_CS"/>
</dbReference>
<gene>
    <name evidence="6" type="ORF">D0466_13605</name>
</gene>
<dbReference type="OrthoDB" id="9806940at2"/>
<organism evidence="6 7">
    <name type="scientific">Peribacillus glennii</name>
    <dbReference type="NCBI Taxonomy" id="2303991"/>
    <lineage>
        <taxon>Bacteria</taxon>
        <taxon>Bacillati</taxon>
        <taxon>Bacillota</taxon>
        <taxon>Bacilli</taxon>
        <taxon>Bacillales</taxon>
        <taxon>Bacillaceae</taxon>
        <taxon>Peribacillus</taxon>
    </lineage>
</organism>
<evidence type="ECO:0000313" key="7">
    <source>
        <dbReference type="Proteomes" id="UP000262939"/>
    </source>
</evidence>
<proteinExistence type="predicted"/>
<evidence type="ECO:0000256" key="4">
    <source>
        <dbReference type="ARBA" id="ARBA00023027"/>
    </source>
</evidence>
<keyword evidence="3" id="KW-0560">Oxidoreductase</keyword>
<keyword evidence="7" id="KW-1185">Reference proteome</keyword>
<protein>
    <recommendedName>
        <fullName evidence="5">Alcohol dehydrogenase-like N-terminal domain-containing protein</fullName>
    </recommendedName>
</protein>
<dbReference type="PANTHER" id="PTHR43880">
    <property type="entry name" value="ALCOHOL DEHYDROGENASE"/>
    <property type="match status" value="1"/>
</dbReference>
<evidence type="ECO:0000256" key="1">
    <source>
        <dbReference type="ARBA" id="ARBA00022723"/>
    </source>
</evidence>
<dbReference type="Proteomes" id="UP000262939">
    <property type="component" value="Unassembled WGS sequence"/>
</dbReference>
<evidence type="ECO:0000259" key="5">
    <source>
        <dbReference type="Pfam" id="PF08240"/>
    </source>
</evidence>
<keyword evidence="1" id="KW-0479">Metal-binding</keyword>
<dbReference type="Gene3D" id="3.90.180.10">
    <property type="entry name" value="Medium-chain alcohol dehydrogenases, catalytic domain"/>
    <property type="match status" value="1"/>
</dbReference>
<dbReference type="InterPro" id="IPR011032">
    <property type="entry name" value="GroES-like_sf"/>
</dbReference>
<sequence length="111" mass="11999">METKAAITFWNGEPFEITEIKIDEPKAGEVLIRLVGTGIFHTDILAQNQAYPVPLPAVLGHEGGGVVEKVGLGITHIEPGDDVDLDTILFERNLNGFLMGEGVPQIYISLS</sequence>
<reference evidence="6 7" key="1">
    <citation type="submission" date="2018-08" db="EMBL/GenBank/DDBJ databases">
        <title>Bacillus chawlae sp. nov., Bacillus glennii sp. nov., and Bacillus saganii sp. nov. Isolated from the Vehicle Assembly Building at Kennedy Space Center where the Viking Spacecraft were Assembled.</title>
        <authorList>
            <person name="Seuylemezian A."/>
            <person name="Vaishampayan P."/>
        </authorList>
    </citation>
    <scope>NUCLEOTIDE SEQUENCE [LARGE SCALE GENOMIC DNA]</scope>
    <source>
        <strain evidence="6 7">V44-8</strain>
    </source>
</reference>
<evidence type="ECO:0000256" key="3">
    <source>
        <dbReference type="ARBA" id="ARBA00023002"/>
    </source>
</evidence>
<dbReference type="GO" id="GO:0005829">
    <property type="term" value="C:cytosol"/>
    <property type="evidence" value="ECO:0007669"/>
    <property type="project" value="TreeGrafter"/>
</dbReference>
<keyword evidence="4" id="KW-0520">NAD</keyword>
<comment type="caution">
    <text evidence="6">The sequence shown here is derived from an EMBL/GenBank/DDBJ whole genome shotgun (WGS) entry which is preliminary data.</text>
</comment>
<name>A0A372LD16_9BACI</name>
<dbReference type="Pfam" id="PF08240">
    <property type="entry name" value="ADH_N"/>
    <property type="match status" value="1"/>
</dbReference>
<dbReference type="PANTHER" id="PTHR43880:SF12">
    <property type="entry name" value="ALCOHOL DEHYDROGENASE CLASS-3"/>
    <property type="match status" value="1"/>
</dbReference>
<dbReference type="RefSeq" id="WP_117323102.1">
    <property type="nucleotide sequence ID" value="NZ_QVTD01000008.1"/>
</dbReference>
<evidence type="ECO:0000313" key="6">
    <source>
        <dbReference type="EMBL" id="RFU62974.1"/>
    </source>
</evidence>
<keyword evidence="2" id="KW-0862">Zinc</keyword>
<dbReference type="InterPro" id="IPR013154">
    <property type="entry name" value="ADH-like_N"/>
</dbReference>
<evidence type="ECO:0000256" key="2">
    <source>
        <dbReference type="ARBA" id="ARBA00022833"/>
    </source>
</evidence>
<dbReference type="SUPFAM" id="SSF50129">
    <property type="entry name" value="GroES-like"/>
    <property type="match status" value="1"/>
</dbReference>
<dbReference type="GO" id="GO:0008270">
    <property type="term" value="F:zinc ion binding"/>
    <property type="evidence" value="ECO:0007669"/>
    <property type="project" value="InterPro"/>
</dbReference>
<dbReference type="EMBL" id="QVTD01000008">
    <property type="protein sequence ID" value="RFU62974.1"/>
    <property type="molecule type" value="Genomic_DNA"/>
</dbReference>
<dbReference type="GO" id="GO:0051903">
    <property type="term" value="F:S-(hydroxymethyl)glutathione dehydrogenase [NAD(P)+] activity"/>
    <property type="evidence" value="ECO:0007669"/>
    <property type="project" value="TreeGrafter"/>
</dbReference>
<dbReference type="GO" id="GO:0046294">
    <property type="term" value="P:formaldehyde catabolic process"/>
    <property type="evidence" value="ECO:0007669"/>
    <property type="project" value="TreeGrafter"/>
</dbReference>